<dbReference type="HAMAP" id="MF_00417">
    <property type="entry name" value="Pyrrolid_peptidase"/>
    <property type="match status" value="1"/>
</dbReference>
<feature type="active site" evidence="9 10">
    <location>
        <position position="81"/>
    </location>
</feature>
<keyword evidence="13" id="KW-1185">Reference proteome</keyword>
<accession>A0ABY9RI43</accession>
<dbReference type="Gene3D" id="3.40.630.20">
    <property type="entry name" value="Peptidase C15, pyroglutamyl peptidase I-like"/>
    <property type="match status" value="1"/>
</dbReference>
<feature type="active site" evidence="9">
    <location>
        <position position="168"/>
    </location>
</feature>
<dbReference type="EC" id="3.4.19.3" evidence="9"/>
<dbReference type="PANTHER" id="PTHR23402">
    <property type="entry name" value="PROTEASE FAMILY C15 PYROGLUTAMYL-PEPTIDASE I-RELATED"/>
    <property type="match status" value="1"/>
</dbReference>
<feature type="active site" evidence="9 11">
    <location>
        <position position="144"/>
    </location>
</feature>
<evidence type="ECO:0000256" key="5">
    <source>
        <dbReference type="ARBA" id="ARBA00022490"/>
    </source>
</evidence>
<dbReference type="PIRSF" id="PIRSF015592">
    <property type="entry name" value="Prld-crbxl_pptds"/>
    <property type="match status" value="1"/>
</dbReference>
<dbReference type="Pfam" id="PF01470">
    <property type="entry name" value="Peptidase_C15"/>
    <property type="match status" value="1"/>
</dbReference>
<dbReference type="NCBIfam" id="TIGR00504">
    <property type="entry name" value="pyro_pdase"/>
    <property type="match status" value="1"/>
</dbReference>
<comment type="function">
    <text evidence="2 9">Removes 5-oxoproline from various penultimate amino acid residues except L-proline.</text>
</comment>
<protein>
    <recommendedName>
        <fullName evidence="9">Pyrrolidone-carboxylate peptidase</fullName>
        <ecNumber evidence="9">3.4.19.3</ecNumber>
    </recommendedName>
    <alternativeName>
        <fullName evidence="9">5-oxoprolyl-peptidase</fullName>
    </alternativeName>
    <alternativeName>
        <fullName evidence="9">Pyroglutamyl-peptidase I</fullName>
        <shortName evidence="9">PGP-I</shortName>
        <shortName evidence="9">Pyrase</shortName>
    </alternativeName>
</protein>
<evidence type="ECO:0000256" key="9">
    <source>
        <dbReference type="HAMAP-Rule" id="MF_00417"/>
    </source>
</evidence>
<dbReference type="InterPro" id="IPR000816">
    <property type="entry name" value="Peptidase_C15"/>
</dbReference>
<dbReference type="InterPro" id="IPR033693">
    <property type="entry name" value="PGPEP1_Glu_AS"/>
</dbReference>
<dbReference type="GO" id="GO:0016920">
    <property type="term" value="F:pyroglutamyl-peptidase activity"/>
    <property type="evidence" value="ECO:0007669"/>
    <property type="project" value="UniProtKB-EC"/>
</dbReference>
<evidence type="ECO:0000256" key="3">
    <source>
        <dbReference type="ARBA" id="ARBA00004496"/>
    </source>
</evidence>
<dbReference type="InterPro" id="IPR036440">
    <property type="entry name" value="Peptidase_C15-like_sf"/>
</dbReference>
<evidence type="ECO:0000256" key="7">
    <source>
        <dbReference type="ARBA" id="ARBA00022801"/>
    </source>
</evidence>
<dbReference type="EMBL" id="CP133720">
    <property type="protein sequence ID" value="WMW79992.1"/>
    <property type="molecule type" value="Genomic_DNA"/>
</dbReference>
<comment type="subunit">
    <text evidence="9">Homotetramer.</text>
</comment>
<evidence type="ECO:0000256" key="6">
    <source>
        <dbReference type="ARBA" id="ARBA00022670"/>
    </source>
</evidence>
<evidence type="ECO:0000313" key="13">
    <source>
        <dbReference type="Proteomes" id="UP001181355"/>
    </source>
</evidence>
<comment type="similarity">
    <text evidence="4 9">Belongs to the peptidase C15 family.</text>
</comment>
<evidence type="ECO:0000256" key="8">
    <source>
        <dbReference type="ARBA" id="ARBA00022807"/>
    </source>
</evidence>
<organism evidence="12 13">
    <name type="scientific">Undibacterium cyanobacteriorum</name>
    <dbReference type="NCBI Taxonomy" id="3073561"/>
    <lineage>
        <taxon>Bacteria</taxon>
        <taxon>Pseudomonadati</taxon>
        <taxon>Pseudomonadota</taxon>
        <taxon>Betaproteobacteria</taxon>
        <taxon>Burkholderiales</taxon>
        <taxon>Oxalobacteraceae</taxon>
        <taxon>Undibacterium</taxon>
    </lineage>
</organism>
<dbReference type="SUPFAM" id="SSF53182">
    <property type="entry name" value="Pyrrolidone carboxyl peptidase (pyroglutamate aminopeptidase)"/>
    <property type="match status" value="1"/>
</dbReference>
<comment type="subcellular location">
    <subcellularLocation>
        <location evidence="3 9">Cytoplasm</location>
    </subcellularLocation>
</comment>
<keyword evidence="6 9" id="KW-0645">Protease</keyword>
<evidence type="ECO:0000256" key="10">
    <source>
        <dbReference type="PROSITE-ProRule" id="PRU10076"/>
    </source>
</evidence>
<dbReference type="PROSITE" id="PS01334">
    <property type="entry name" value="PYRASE_CYS"/>
    <property type="match status" value="1"/>
</dbReference>
<dbReference type="InterPro" id="IPR029762">
    <property type="entry name" value="PGP-I_bact-type"/>
</dbReference>
<dbReference type="CDD" id="cd00501">
    <property type="entry name" value="Peptidase_C15"/>
    <property type="match status" value="1"/>
</dbReference>
<keyword evidence="8 9" id="KW-0788">Thiol protease</keyword>
<proteinExistence type="inferred from homology"/>
<dbReference type="InterPro" id="IPR033694">
    <property type="entry name" value="PGPEP1_Cys_AS"/>
</dbReference>
<dbReference type="PANTHER" id="PTHR23402:SF1">
    <property type="entry name" value="PYROGLUTAMYL-PEPTIDASE I"/>
    <property type="match status" value="1"/>
</dbReference>
<dbReference type="PROSITE" id="PS01333">
    <property type="entry name" value="PYRASE_GLU"/>
    <property type="match status" value="1"/>
</dbReference>
<evidence type="ECO:0000256" key="2">
    <source>
        <dbReference type="ARBA" id="ARBA00002280"/>
    </source>
</evidence>
<reference evidence="12" key="1">
    <citation type="submission" date="2023-09" db="EMBL/GenBank/DDBJ databases">
        <title>Undibacterium sp. 20NA77.5 isolated from freshwater.</title>
        <authorList>
            <person name="Le V."/>
            <person name="Ko S.-R."/>
            <person name="Ahn C.-Y."/>
            <person name="Oh H.-M."/>
        </authorList>
    </citation>
    <scope>NUCLEOTIDE SEQUENCE</scope>
    <source>
        <strain evidence="12">20NA77.5</strain>
    </source>
</reference>
<keyword evidence="5 9" id="KW-0963">Cytoplasm</keyword>
<name>A0ABY9RI43_9BURK</name>
<comment type="catalytic activity">
    <reaction evidence="1 9 10">
        <text>Release of an N-terminal pyroglutamyl group from a polypeptide, the second amino acid generally not being Pro.</text>
        <dbReference type="EC" id="3.4.19.3"/>
    </reaction>
</comment>
<evidence type="ECO:0000313" key="12">
    <source>
        <dbReference type="EMBL" id="WMW79992.1"/>
    </source>
</evidence>
<dbReference type="InterPro" id="IPR016125">
    <property type="entry name" value="Peptidase_C15-like"/>
</dbReference>
<dbReference type="Proteomes" id="UP001181355">
    <property type="component" value="Chromosome"/>
</dbReference>
<dbReference type="RefSeq" id="WP_309481485.1">
    <property type="nucleotide sequence ID" value="NZ_CP133720.1"/>
</dbReference>
<evidence type="ECO:0000256" key="11">
    <source>
        <dbReference type="PROSITE-ProRule" id="PRU10077"/>
    </source>
</evidence>
<dbReference type="NCBIfam" id="NF009676">
    <property type="entry name" value="PRK13197.1"/>
    <property type="match status" value="1"/>
</dbReference>
<evidence type="ECO:0000256" key="4">
    <source>
        <dbReference type="ARBA" id="ARBA00006641"/>
    </source>
</evidence>
<evidence type="ECO:0000256" key="1">
    <source>
        <dbReference type="ARBA" id="ARBA00001770"/>
    </source>
</evidence>
<keyword evidence="7 9" id="KW-0378">Hydrolase</keyword>
<gene>
    <name evidence="9 12" type="primary">pcp</name>
    <name evidence="12" type="ORF">RF679_15270</name>
</gene>
<sequence length="216" mass="23772">MARILLTGFAPFNNETTNPSWQAVRQFEGKLSNNGSPIFVAELPCEFHRATEELVSLIERHQCDIVLCVGQAGGRAEISLERVAINMDDARIPDNRGQQPIDRPIEAHGQAAYFSTLPIKAIVHCLRQSGIPAHVSNTAGTYVCNHLFYGLMHYAARNEQIWRAGFIHIPYLPEQAIAHPGAPSMSLDTLVSALDKAIETCLEQGQDLHFADGTLS</sequence>
<dbReference type="PRINTS" id="PR00706">
    <property type="entry name" value="PYROGLUPTASE"/>
</dbReference>